<evidence type="ECO:0000313" key="3">
    <source>
        <dbReference type="Proteomes" id="UP000676776"/>
    </source>
</evidence>
<reference evidence="2 3" key="1">
    <citation type="submission" date="2021-03" db="EMBL/GenBank/DDBJ databases">
        <title>Winogradskyella sp. nov., isolated from costal sediment.</title>
        <authorList>
            <person name="Gao C."/>
        </authorList>
    </citation>
    <scope>NUCLEOTIDE SEQUENCE [LARGE SCALE GENOMIC DNA]</scope>
    <source>
        <strain evidence="2 3">DF17</strain>
    </source>
</reference>
<keyword evidence="1" id="KW-1133">Transmembrane helix</keyword>
<sequence>MENQTAKYIKYAIGEIVLVVIGILIALQINNWNEGRKLKIKSKALVEKIVNDLITDTLNINALIERSNTPETNIEDYFKYYDSLSVNDANVDKLLDSINKVKAYYMNYYPVNSTFKNMESEAAENLLTLEQRDCLIALSARQDEIKIIIDNYIQTAVEQSELASAFLGEPADFYKKLNIKNSKERKAQALLHRHLFMGALKQLYYYIEVRGKDIKERSKKAIELLKPD</sequence>
<organism evidence="2 3">
    <name type="scientific">Winogradskyella pelagia</name>
    <dbReference type="NCBI Taxonomy" id="2819984"/>
    <lineage>
        <taxon>Bacteria</taxon>
        <taxon>Pseudomonadati</taxon>
        <taxon>Bacteroidota</taxon>
        <taxon>Flavobacteriia</taxon>
        <taxon>Flavobacteriales</taxon>
        <taxon>Flavobacteriaceae</taxon>
        <taxon>Winogradskyella</taxon>
    </lineage>
</organism>
<evidence type="ECO:0000313" key="2">
    <source>
        <dbReference type="EMBL" id="MBO3116095.1"/>
    </source>
</evidence>
<accession>A0ABS3T2Z2</accession>
<feature type="transmembrane region" description="Helical" evidence="1">
    <location>
        <begin position="12"/>
        <end position="33"/>
    </location>
</feature>
<dbReference type="Pfam" id="PF19578">
    <property type="entry name" value="DUF6090"/>
    <property type="match status" value="1"/>
</dbReference>
<gene>
    <name evidence="2" type="ORF">J4050_05015</name>
</gene>
<protein>
    <submittedName>
        <fullName evidence="2">Uncharacterized protein</fullName>
    </submittedName>
</protein>
<proteinExistence type="predicted"/>
<dbReference type="RefSeq" id="WP_208152915.1">
    <property type="nucleotide sequence ID" value="NZ_JAGEVF010000003.1"/>
</dbReference>
<comment type="caution">
    <text evidence="2">The sequence shown here is derived from an EMBL/GenBank/DDBJ whole genome shotgun (WGS) entry which is preliminary data.</text>
</comment>
<dbReference type="EMBL" id="JAGEVF010000003">
    <property type="protein sequence ID" value="MBO3116095.1"/>
    <property type="molecule type" value="Genomic_DNA"/>
</dbReference>
<keyword evidence="1" id="KW-0812">Transmembrane</keyword>
<name>A0ABS3T2Z2_9FLAO</name>
<keyword evidence="1" id="KW-0472">Membrane</keyword>
<evidence type="ECO:0000256" key="1">
    <source>
        <dbReference type="SAM" id="Phobius"/>
    </source>
</evidence>
<dbReference type="Proteomes" id="UP000676776">
    <property type="component" value="Unassembled WGS sequence"/>
</dbReference>
<keyword evidence="3" id="KW-1185">Reference proteome</keyword>
<dbReference type="InterPro" id="IPR045749">
    <property type="entry name" value="DUF6090"/>
</dbReference>